<dbReference type="Gene3D" id="3.40.50.720">
    <property type="entry name" value="NAD(P)-binding Rossmann-like Domain"/>
    <property type="match status" value="1"/>
</dbReference>
<organism evidence="12 13">
    <name type="scientific">Neiella marina</name>
    <dbReference type="NCBI Taxonomy" id="508461"/>
    <lineage>
        <taxon>Bacteria</taxon>
        <taxon>Pseudomonadati</taxon>
        <taxon>Pseudomonadota</taxon>
        <taxon>Gammaproteobacteria</taxon>
        <taxon>Alteromonadales</taxon>
        <taxon>Echinimonadaceae</taxon>
        <taxon>Neiella</taxon>
    </lineage>
</organism>
<reference evidence="13" key="1">
    <citation type="journal article" date="2019" name="Int. J. Syst. Evol. Microbiol.">
        <title>The Global Catalogue of Microorganisms (GCM) 10K type strain sequencing project: providing services to taxonomists for standard genome sequencing and annotation.</title>
        <authorList>
            <consortium name="The Broad Institute Genomics Platform"/>
            <consortium name="The Broad Institute Genome Sequencing Center for Infectious Disease"/>
            <person name="Wu L."/>
            <person name="Ma J."/>
        </authorList>
    </citation>
    <scope>NUCLEOTIDE SEQUENCE [LARGE SCALE GENOMIC DNA]</scope>
    <source>
        <strain evidence="13">CGMCC 1.10130</strain>
    </source>
</reference>
<dbReference type="PRINTS" id="PR01713">
    <property type="entry name" value="NUCEPIMERASE"/>
</dbReference>
<dbReference type="CDD" id="cd05247">
    <property type="entry name" value="UDP_G4E_1_SDR_e"/>
    <property type="match status" value="1"/>
</dbReference>
<comment type="catalytic activity">
    <reaction evidence="1 10">
        <text>UDP-alpha-D-glucose = UDP-alpha-D-galactose</text>
        <dbReference type="Rhea" id="RHEA:22168"/>
        <dbReference type="ChEBI" id="CHEBI:58885"/>
        <dbReference type="ChEBI" id="CHEBI:66914"/>
        <dbReference type="EC" id="5.1.3.2"/>
    </reaction>
</comment>
<keyword evidence="7 10" id="KW-0520">NAD</keyword>
<dbReference type="RefSeq" id="WP_087507001.1">
    <property type="nucleotide sequence ID" value="NZ_BMDX01000019.1"/>
</dbReference>
<dbReference type="InterPro" id="IPR005886">
    <property type="entry name" value="UDP_G4E"/>
</dbReference>
<comment type="caution">
    <text evidence="12">The sequence shown here is derived from an EMBL/GenBank/DDBJ whole genome shotgun (WGS) entry which is preliminary data.</text>
</comment>
<evidence type="ECO:0000256" key="4">
    <source>
        <dbReference type="ARBA" id="ARBA00007637"/>
    </source>
</evidence>
<dbReference type="EMBL" id="BMDX01000019">
    <property type="protein sequence ID" value="GGA86101.1"/>
    <property type="molecule type" value="Genomic_DNA"/>
</dbReference>
<evidence type="ECO:0000256" key="10">
    <source>
        <dbReference type="RuleBase" id="RU366046"/>
    </source>
</evidence>
<dbReference type="GO" id="GO:0003978">
    <property type="term" value="F:UDP-glucose 4-epimerase activity"/>
    <property type="evidence" value="ECO:0007669"/>
    <property type="project" value="UniProtKB-UniRule"/>
</dbReference>
<comment type="subunit">
    <text evidence="10">Homodimer.</text>
</comment>
<dbReference type="OrthoDB" id="9803010at2"/>
<evidence type="ECO:0000256" key="1">
    <source>
        <dbReference type="ARBA" id="ARBA00000083"/>
    </source>
</evidence>
<evidence type="ECO:0000256" key="5">
    <source>
        <dbReference type="ARBA" id="ARBA00013189"/>
    </source>
</evidence>
<dbReference type="Proteomes" id="UP000619743">
    <property type="component" value="Unassembled WGS sequence"/>
</dbReference>
<dbReference type="PANTHER" id="PTHR43725:SF47">
    <property type="entry name" value="UDP-GLUCOSE 4-EPIMERASE"/>
    <property type="match status" value="1"/>
</dbReference>
<keyword evidence="9 10" id="KW-0413">Isomerase</keyword>
<evidence type="ECO:0000256" key="7">
    <source>
        <dbReference type="ARBA" id="ARBA00023027"/>
    </source>
</evidence>
<dbReference type="InterPro" id="IPR036291">
    <property type="entry name" value="NAD(P)-bd_dom_sf"/>
</dbReference>
<dbReference type="Pfam" id="PF01370">
    <property type="entry name" value="Epimerase"/>
    <property type="match status" value="1"/>
</dbReference>
<keyword evidence="8" id="KW-0299">Galactose metabolism</keyword>
<sequence length="339" mass="36669">MTNVLVTGGAGYIGSHTVLALLNAGYGVVVVDNLCNSSKESLVRVEQLAGKSVTFYEADILDKQAMACVFVRESIDAVIHFAGLKAVGESVQKPLAYYKNNVQGTVALVEVMLEHGVNSLVFSSSATVYGEANEPPYVETQPLGNPASPYGQTKAMVEKILMDVARANPSFQVANLRYFNPIGADVSGNIGEDPNGIPNNLMPFVAQVAVGKRDKLAIFGDDYPTKDGTCQRDYIHVTDLADGHLDALSWLLKQPSGCAEAFNLGTGDPLSVLDIVNGFQLHSGQSVPFEIAPRREGDLPAFWANADKARQTLGWQPNKTLEDMMVDTWRWQSQNPNGY</sequence>
<evidence type="ECO:0000256" key="9">
    <source>
        <dbReference type="ARBA" id="ARBA00023235"/>
    </source>
</evidence>
<dbReference type="GO" id="GO:0005829">
    <property type="term" value="C:cytosol"/>
    <property type="evidence" value="ECO:0007669"/>
    <property type="project" value="TreeGrafter"/>
</dbReference>
<protein>
    <recommendedName>
        <fullName evidence="6 10">UDP-glucose 4-epimerase</fullName>
        <ecNumber evidence="5 10">5.1.3.2</ecNumber>
    </recommendedName>
</protein>
<evidence type="ECO:0000313" key="12">
    <source>
        <dbReference type="EMBL" id="GGA86101.1"/>
    </source>
</evidence>
<evidence type="ECO:0000313" key="13">
    <source>
        <dbReference type="Proteomes" id="UP000619743"/>
    </source>
</evidence>
<evidence type="ECO:0000259" key="11">
    <source>
        <dbReference type="Pfam" id="PF01370"/>
    </source>
</evidence>
<proteinExistence type="inferred from homology"/>
<evidence type="ECO:0000256" key="6">
    <source>
        <dbReference type="ARBA" id="ARBA00018569"/>
    </source>
</evidence>
<dbReference type="EC" id="5.1.3.2" evidence="5 10"/>
<dbReference type="SUPFAM" id="SSF51735">
    <property type="entry name" value="NAD(P)-binding Rossmann-fold domains"/>
    <property type="match status" value="1"/>
</dbReference>
<keyword evidence="13" id="KW-1185">Reference proteome</keyword>
<dbReference type="AlphaFoldDB" id="A0A8J2U879"/>
<dbReference type="NCBIfam" id="NF007956">
    <property type="entry name" value="PRK10675.1"/>
    <property type="match status" value="1"/>
</dbReference>
<evidence type="ECO:0000256" key="2">
    <source>
        <dbReference type="ARBA" id="ARBA00001911"/>
    </source>
</evidence>
<dbReference type="PANTHER" id="PTHR43725">
    <property type="entry name" value="UDP-GLUCOSE 4-EPIMERASE"/>
    <property type="match status" value="1"/>
</dbReference>
<dbReference type="NCBIfam" id="TIGR01179">
    <property type="entry name" value="galE"/>
    <property type="match status" value="1"/>
</dbReference>
<dbReference type="Gene3D" id="3.90.25.10">
    <property type="entry name" value="UDP-galactose 4-epimerase, domain 1"/>
    <property type="match status" value="1"/>
</dbReference>
<gene>
    <name evidence="12" type="ORF">GCM10011369_30190</name>
</gene>
<keyword evidence="10" id="KW-0119">Carbohydrate metabolism</keyword>
<dbReference type="GO" id="GO:0006012">
    <property type="term" value="P:galactose metabolic process"/>
    <property type="evidence" value="ECO:0007669"/>
    <property type="project" value="UniProtKB-UniPathway"/>
</dbReference>
<comment type="pathway">
    <text evidence="3 10">Carbohydrate metabolism; galactose metabolism.</text>
</comment>
<evidence type="ECO:0000256" key="3">
    <source>
        <dbReference type="ARBA" id="ARBA00004947"/>
    </source>
</evidence>
<dbReference type="InterPro" id="IPR001509">
    <property type="entry name" value="Epimerase_deHydtase"/>
</dbReference>
<evidence type="ECO:0000256" key="8">
    <source>
        <dbReference type="ARBA" id="ARBA00023144"/>
    </source>
</evidence>
<name>A0A8J2U879_9GAMM</name>
<accession>A0A8J2U879</accession>
<comment type="similarity">
    <text evidence="4 10">Belongs to the NAD(P)-dependent epimerase/dehydratase family.</text>
</comment>
<comment type="cofactor">
    <cofactor evidence="2 10">
        <name>NAD(+)</name>
        <dbReference type="ChEBI" id="CHEBI:57540"/>
    </cofactor>
</comment>
<dbReference type="UniPathway" id="UPA00214"/>
<feature type="domain" description="NAD-dependent epimerase/dehydratase" evidence="11">
    <location>
        <begin position="4"/>
        <end position="254"/>
    </location>
</feature>